<dbReference type="OrthoDB" id="9801517at2"/>
<dbReference type="PANTHER" id="PTHR31793">
    <property type="entry name" value="4-HYDROXYBENZOYL-COA THIOESTERASE FAMILY MEMBER"/>
    <property type="match status" value="1"/>
</dbReference>
<reference evidence="1 2" key="1">
    <citation type="submission" date="2017-07" db="EMBL/GenBank/DDBJ databases">
        <title>Leptospira spp. isolated from tropical soils.</title>
        <authorList>
            <person name="Thibeaux R."/>
            <person name="Iraola G."/>
            <person name="Ferres I."/>
            <person name="Bierque E."/>
            <person name="Girault D."/>
            <person name="Soupe-Gilbert M.-E."/>
            <person name="Picardeau M."/>
            <person name="Goarant C."/>
        </authorList>
    </citation>
    <scope>NUCLEOTIDE SEQUENCE [LARGE SCALE GENOMIC DNA]</scope>
    <source>
        <strain evidence="1 2">FH4-C-A2</strain>
    </source>
</reference>
<organism evidence="1 2">
    <name type="scientific">Leptospira saintgironsiae</name>
    <dbReference type="NCBI Taxonomy" id="2023183"/>
    <lineage>
        <taxon>Bacteria</taxon>
        <taxon>Pseudomonadati</taxon>
        <taxon>Spirochaetota</taxon>
        <taxon>Spirochaetia</taxon>
        <taxon>Leptospirales</taxon>
        <taxon>Leptospiraceae</taxon>
        <taxon>Leptospira</taxon>
    </lineage>
</organism>
<protein>
    <submittedName>
        <fullName evidence="1">Thioesterase</fullName>
    </submittedName>
</protein>
<evidence type="ECO:0000313" key="1">
    <source>
        <dbReference type="EMBL" id="PJZ50714.1"/>
    </source>
</evidence>
<accession>A0A2M9YGQ9</accession>
<dbReference type="PANTHER" id="PTHR31793:SF24">
    <property type="entry name" value="LONG-CHAIN ACYL-COA THIOESTERASE FADM"/>
    <property type="match status" value="1"/>
</dbReference>
<dbReference type="Pfam" id="PF13279">
    <property type="entry name" value="4HBT_2"/>
    <property type="match status" value="1"/>
</dbReference>
<dbReference type="SUPFAM" id="SSF54637">
    <property type="entry name" value="Thioesterase/thiol ester dehydrase-isomerase"/>
    <property type="match status" value="1"/>
</dbReference>
<sequence>MIITPIQTRWNDLDPFAHVNNARYMSYFEIGRVDYCSKKFNTKDIYDVPFLLARMEVDMLKAVELFHPIEVWTCVSKIGNKSWDFTSLIRHSETKEIFTKAKTVQVSYDHRNKTSIPIPDWIRKILEEDLEIFKTSFEKGN</sequence>
<dbReference type="Gene3D" id="3.10.129.10">
    <property type="entry name" value="Hotdog Thioesterase"/>
    <property type="match status" value="1"/>
</dbReference>
<dbReference type="InterPro" id="IPR050563">
    <property type="entry name" value="4-hydroxybenzoyl-CoA_TE"/>
</dbReference>
<keyword evidence="2" id="KW-1185">Reference proteome</keyword>
<dbReference type="CDD" id="cd00586">
    <property type="entry name" value="4HBT"/>
    <property type="match status" value="1"/>
</dbReference>
<dbReference type="GO" id="GO:0047617">
    <property type="term" value="F:fatty acyl-CoA hydrolase activity"/>
    <property type="evidence" value="ECO:0007669"/>
    <property type="project" value="TreeGrafter"/>
</dbReference>
<dbReference type="AlphaFoldDB" id="A0A2M9YGQ9"/>
<comment type="caution">
    <text evidence="1">The sequence shown here is derived from an EMBL/GenBank/DDBJ whole genome shotgun (WGS) entry which is preliminary data.</text>
</comment>
<proteinExistence type="predicted"/>
<dbReference type="Proteomes" id="UP000231926">
    <property type="component" value="Unassembled WGS sequence"/>
</dbReference>
<dbReference type="EMBL" id="NPDR01000001">
    <property type="protein sequence ID" value="PJZ50714.1"/>
    <property type="molecule type" value="Genomic_DNA"/>
</dbReference>
<evidence type="ECO:0000313" key="2">
    <source>
        <dbReference type="Proteomes" id="UP000231926"/>
    </source>
</evidence>
<gene>
    <name evidence="1" type="ORF">CH362_02810</name>
</gene>
<dbReference type="RefSeq" id="WP_100708815.1">
    <property type="nucleotide sequence ID" value="NZ_NPDR01000001.1"/>
</dbReference>
<name>A0A2M9YGQ9_9LEPT</name>
<dbReference type="InterPro" id="IPR029069">
    <property type="entry name" value="HotDog_dom_sf"/>
</dbReference>